<keyword evidence="4" id="KW-1185">Reference proteome</keyword>
<evidence type="ECO:0000256" key="1">
    <source>
        <dbReference type="SAM" id="MobiDB-lite"/>
    </source>
</evidence>
<feature type="compositionally biased region" description="Basic residues" evidence="1">
    <location>
        <begin position="8"/>
        <end position="19"/>
    </location>
</feature>
<feature type="region of interest" description="Disordered" evidence="1">
    <location>
        <begin position="38"/>
        <end position="82"/>
    </location>
</feature>
<sequence>MAKGLRASSKKANRTKLRAKVFGPVEQARAERLHAKMLETIAQPKPERSEMDTAEDANTADDATKDDDDDLPKGSSFLTAPIPPALCDPSTKALDPAQDCDLTNLCLHLGLCSDILGFTSNGHLKFAFDPLPLQWSDMDVDGAAAVAVAKSSTKNKDKSQTRKQLRRKSSNKISFPASKGKGALKPFHGQRAGPGRIGKRRL</sequence>
<evidence type="ECO:0000313" key="3">
    <source>
        <dbReference type="EMBL" id="RAR11021.1"/>
    </source>
</evidence>
<dbReference type="EMBL" id="QGDH01000061">
    <property type="protein sequence ID" value="RAR11021.1"/>
    <property type="molecule type" value="Genomic_DNA"/>
</dbReference>
<comment type="caution">
    <text evidence="3">The sequence shown here is derived from an EMBL/GenBank/DDBJ whole genome shotgun (WGS) entry which is preliminary data.</text>
</comment>
<feature type="region of interest" description="Disordered" evidence="1">
    <location>
        <begin position="151"/>
        <end position="202"/>
    </location>
</feature>
<dbReference type="Proteomes" id="UP000249619">
    <property type="component" value="Unassembled WGS sequence"/>
</dbReference>
<reference evidence="4" key="1">
    <citation type="submission" date="2018-05" db="EMBL/GenBank/DDBJ databases">
        <title>Draft genome sequence of Stemphylium lycopersici strain CIDEFI 213.</title>
        <authorList>
            <person name="Medina R."/>
            <person name="Franco M.E.E."/>
            <person name="Lucentini C.G."/>
            <person name="Saparrat M.C.N."/>
            <person name="Balatti P.A."/>
        </authorList>
    </citation>
    <scope>NUCLEOTIDE SEQUENCE [LARGE SCALE GENOMIC DNA]</scope>
    <source>
        <strain evidence="4">CIDEFI 213</strain>
    </source>
</reference>
<name>A0A364N3C4_STELY</name>
<feature type="compositionally biased region" description="Basic residues" evidence="1">
    <location>
        <begin position="161"/>
        <end position="170"/>
    </location>
</feature>
<feature type="compositionally biased region" description="Acidic residues" evidence="1">
    <location>
        <begin position="52"/>
        <end position="70"/>
    </location>
</feature>
<dbReference type="Pfam" id="PF10338">
    <property type="entry name" value="YBL028C_N"/>
    <property type="match status" value="1"/>
</dbReference>
<dbReference type="AlphaFoldDB" id="A0A364N3C4"/>
<dbReference type="OrthoDB" id="4087970at2759"/>
<organism evidence="3 4">
    <name type="scientific">Stemphylium lycopersici</name>
    <name type="common">Tomato gray leaf spot disease fungus</name>
    <name type="synonym">Thyrospora lycopersici</name>
    <dbReference type="NCBI Taxonomy" id="183478"/>
    <lineage>
        <taxon>Eukaryota</taxon>
        <taxon>Fungi</taxon>
        <taxon>Dikarya</taxon>
        <taxon>Ascomycota</taxon>
        <taxon>Pezizomycotina</taxon>
        <taxon>Dothideomycetes</taxon>
        <taxon>Pleosporomycetidae</taxon>
        <taxon>Pleosporales</taxon>
        <taxon>Pleosporineae</taxon>
        <taxon>Pleosporaceae</taxon>
        <taxon>Stemphylium</taxon>
    </lineage>
</organism>
<dbReference type="GO" id="GO:0030687">
    <property type="term" value="C:preribosome, large subunit precursor"/>
    <property type="evidence" value="ECO:0007669"/>
    <property type="project" value="TreeGrafter"/>
</dbReference>
<gene>
    <name evidence="3" type="ORF">DDE83_004779</name>
</gene>
<evidence type="ECO:0000259" key="2">
    <source>
        <dbReference type="Pfam" id="PF10338"/>
    </source>
</evidence>
<dbReference type="PANTHER" id="PTHR28219">
    <property type="entry name" value="UPF0642 PROTEIN YBL028C"/>
    <property type="match status" value="1"/>
</dbReference>
<protein>
    <submittedName>
        <fullName evidence="3">Glycosylphosphatidylinositol anchor synthesis protein</fullName>
    </submittedName>
</protein>
<feature type="region of interest" description="Disordered" evidence="1">
    <location>
        <begin position="1"/>
        <end position="20"/>
    </location>
</feature>
<accession>A0A364N3C4</accession>
<dbReference type="PANTHER" id="PTHR28219:SF1">
    <property type="entry name" value="UPF0642 PROTEIN YBL028C"/>
    <property type="match status" value="1"/>
</dbReference>
<proteinExistence type="predicted"/>
<dbReference type="InterPro" id="IPR019434">
    <property type="entry name" value="DUF2423"/>
</dbReference>
<feature type="domain" description="DUF2423" evidence="2">
    <location>
        <begin position="1"/>
        <end position="44"/>
    </location>
</feature>
<evidence type="ECO:0000313" key="4">
    <source>
        <dbReference type="Proteomes" id="UP000249619"/>
    </source>
</evidence>